<dbReference type="InterPro" id="IPR050204">
    <property type="entry name" value="AraC_XylS_family_regulators"/>
</dbReference>
<dbReference type="RefSeq" id="WP_158521726.1">
    <property type="nucleotide sequence ID" value="NZ_MPZS01000002.1"/>
</dbReference>
<feature type="domain" description="HTH araC/xylS-type" evidence="5">
    <location>
        <begin position="210"/>
        <end position="310"/>
    </location>
</feature>
<dbReference type="PROSITE" id="PS01124">
    <property type="entry name" value="HTH_ARAC_FAMILY_2"/>
    <property type="match status" value="1"/>
</dbReference>
<reference evidence="6 7" key="1">
    <citation type="submission" date="2016-11" db="EMBL/GenBank/DDBJ databases">
        <title>A multilocus sequence analysis scheme for characterization of bacteria in the genus Thioclava.</title>
        <authorList>
            <person name="Liu Y."/>
            <person name="Shao Z."/>
        </authorList>
    </citation>
    <scope>NUCLEOTIDE SEQUENCE [LARGE SCALE GENOMIC DNA]</scope>
    <source>
        <strain evidence="6 7">11.10-0-13</strain>
    </source>
</reference>
<gene>
    <name evidence="6" type="ORF">BMG00_12955</name>
</gene>
<comment type="caution">
    <text evidence="6">The sequence shown here is derived from an EMBL/GenBank/DDBJ whole genome shotgun (WGS) entry which is preliminary data.</text>
</comment>
<proteinExistence type="predicted"/>
<keyword evidence="2" id="KW-0238">DNA-binding</keyword>
<dbReference type="SUPFAM" id="SSF46689">
    <property type="entry name" value="Homeodomain-like"/>
    <property type="match status" value="1"/>
</dbReference>
<dbReference type="Pfam" id="PF12833">
    <property type="entry name" value="HTH_18"/>
    <property type="match status" value="1"/>
</dbReference>
<keyword evidence="1" id="KW-0805">Transcription regulation</keyword>
<dbReference type="Gene3D" id="1.10.10.60">
    <property type="entry name" value="Homeodomain-like"/>
    <property type="match status" value="1"/>
</dbReference>
<dbReference type="PANTHER" id="PTHR46796:SF12">
    <property type="entry name" value="HTH-TYPE DNA-BINDING TRANSCRIPTIONAL ACTIVATOR EUTR"/>
    <property type="match status" value="1"/>
</dbReference>
<sequence>MSDSIFLRDIARKAHLSGADFGATLREDVVALRGQRDMRALPLGLKLHTLDARAETDFTTQLTRPPAMVLHLVLEGVIDATVGGTPLALSRSAGAPVRLAYSATRTALPFLRRAREGDYLRKVNIVIPWDWLAARDMSVETIMADAPLMQGSWLAQADEIAMGERLVALDRGDTQGGALEREALALTLAGRLLERIAGLCGAGHLTPDERRRLERMEGHALRDGPLPSLDEIAQSGRMSVSSARRLFQKAHGQTVIARLRQLRMDRATTALRAGASVSEAARLAGYRSAESFSTAFKRQHHETPSRLRSGLTVKSGEFES</sequence>
<keyword evidence="3" id="KW-0804">Transcription</keyword>
<evidence type="ECO:0000259" key="5">
    <source>
        <dbReference type="PROSITE" id="PS01124"/>
    </source>
</evidence>
<dbReference type="SMART" id="SM00342">
    <property type="entry name" value="HTH_ARAC"/>
    <property type="match status" value="1"/>
</dbReference>
<dbReference type="Proteomes" id="UP000242224">
    <property type="component" value="Unassembled WGS sequence"/>
</dbReference>
<keyword evidence="7" id="KW-1185">Reference proteome</keyword>
<feature type="region of interest" description="Disordered" evidence="4">
    <location>
        <begin position="295"/>
        <end position="320"/>
    </location>
</feature>
<name>A0ABX3MKL3_9RHOB</name>
<accession>A0ABX3MKL3</accession>
<dbReference type="InterPro" id="IPR018060">
    <property type="entry name" value="HTH_AraC"/>
</dbReference>
<evidence type="ECO:0000256" key="4">
    <source>
        <dbReference type="SAM" id="MobiDB-lite"/>
    </source>
</evidence>
<dbReference type="InterPro" id="IPR009057">
    <property type="entry name" value="Homeodomain-like_sf"/>
</dbReference>
<evidence type="ECO:0000256" key="1">
    <source>
        <dbReference type="ARBA" id="ARBA00023015"/>
    </source>
</evidence>
<organism evidence="6 7">
    <name type="scientific">Thioclava marina</name>
    <dbReference type="NCBI Taxonomy" id="1915077"/>
    <lineage>
        <taxon>Bacteria</taxon>
        <taxon>Pseudomonadati</taxon>
        <taxon>Pseudomonadota</taxon>
        <taxon>Alphaproteobacteria</taxon>
        <taxon>Rhodobacterales</taxon>
        <taxon>Paracoccaceae</taxon>
        <taxon>Thioclava</taxon>
    </lineage>
</organism>
<evidence type="ECO:0000256" key="3">
    <source>
        <dbReference type="ARBA" id="ARBA00023163"/>
    </source>
</evidence>
<dbReference type="PANTHER" id="PTHR46796">
    <property type="entry name" value="HTH-TYPE TRANSCRIPTIONAL ACTIVATOR RHAS-RELATED"/>
    <property type="match status" value="1"/>
</dbReference>
<dbReference type="EMBL" id="MPZS01000002">
    <property type="protein sequence ID" value="OOY11975.1"/>
    <property type="molecule type" value="Genomic_DNA"/>
</dbReference>
<evidence type="ECO:0000256" key="2">
    <source>
        <dbReference type="ARBA" id="ARBA00023125"/>
    </source>
</evidence>
<evidence type="ECO:0000313" key="7">
    <source>
        <dbReference type="Proteomes" id="UP000242224"/>
    </source>
</evidence>
<protein>
    <recommendedName>
        <fullName evidence="5">HTH araC/xylS-type domain-containing protein</fullName>
    </recommendedName>
</protein>
<evidence type="ECO:0000313" key="6">
    <source>
        <dbReference type="EMBL" id="OOY11975.1"/>
    </source>
</evidence>